<feature type="region of interest" description="Disordered" evidence="1">
    <location>
        <begin position="326"/>
        <end position="354"/>
    </location>
</feature>
<feature type="region of interest" description="Disordered" evidence="1">
    <location>
        <begin position="1"/>
        <end position="292"/>
    </location>
</feature>
<feature type="compositionally biased region" description="Basic and acidic residues" evidence="1">
    <location>
        <begin position="113"/>
        <end position="123"/>
    </location>
</feature>
<organism evidence="2">
    <name type="scientific">uncultured Thermomicrobiales bacterium</name>
    <dbReference type="NCBI Taxonomy" id="1645740"/>
    <lineage>
        <taxon>Bacteria</taxon>
        <taxon>Pseudomonadati</taxon>
        <taxon>Thermomicrobiota</taxon>
        <taxon>Thermomicrobia</taxon>
        <taxon>Thermomicrobiales</taxon>
        <taxon>environmental samples</taxon>
    </lineage>
</organism>
<feature type="compositionally biased region" description="Basic and acidic residues" evidence="1">
    <location>
        <begin position="40"/>
        <end position="58"/>
    </location>
</feature>
<proteinExistence type="predicted"/>
<name>A0A6J4TVR2_9BACT</name>
<accession>A0A6J4TVR2</accession>
<keyword evidence="2" id="KW-0067">ATP-binding</keyword>
<dbReference type="EMBL" id="CADCWE010000073">
    <property type="protein sequence ID" value="CAA9533817.1"/>
    <property type="molecule type" value="Genomic_DNA"/>
</dbReference>
<feature type="non-terminal residue" evidence="2">
    <location>
        <position position="1"/>
    </location>
</feature>
<feature type="compositionally biased region" description="Low complexity" evidence="1">
    <location>
        <begin position="144"/>
        <end position="176"/>
    </location>
</feature>
<dbReference type="AlphaFoldDB" id="A0A6J4TVR2"/>
<reference evidence="2" key="1">
    <citation type="submission" date="2020-02" db="EMBL/GenBank/DDBJ databases">
        <authorList>
            <person name="Meier V. D."/>
        </authorList>
    </citation>
    <scope>NUCLEOTIDE SEQUENCE</scope>
    <source>
        <strain evidence="2">AVDCRST_MAG73</strain>
    </source>
</reference>
<evidence type="ECO:0000256" key="1">
    <source>
        <dbReference type="SAM" id="MobiDB-lite"/>
    </source>
</evidence>
<feature type="compositionally biased region" description="Basic and acidic residues" evidence="1">
    <location>
        <begin position="1"/>
        <end position="12"/>
    </location>
</feature>
<feature type="compositionally biased region" description="Low complexity" evidence="1">
    <location>
        <begin position="78"/>
        <end position="92"/>
    </location>
</feature>
<feature type="compositionally biased region" description="Basic and acidic residues" evidence="1">
    <location>
        <begin position="207"/>
        <end position="226"/>
    </location>
</feature>
<dbReference type="GO" id="GO:0005524">
    <property type="term" value="F:ATP binding"/>
    <property type="evidence" value="ECO:0007669"/>
    <property type="project" value="UniProtKB-KW"/>
</dbReference>
<keyword evidence="2" id="KW-0547">Nucleotide-binding</keyword>
<protein>
    <submittedName>
        <fullName evidence="2">ABC transporter, ATP-binding protein (Cluster 5, nickel/peptides/opines)</fullName>
    </submittedName>
</protein>
<sequence length="354" mass="36051">GDRPPARSHPRDQGLWGRVPRQRGRDGRLEQLLAPGRRRAAGDHGDRRGEREREDDARPAAAGVGGADDRRGAVPWQGSAGAVAGGATALPARRAGDFSGPLRGLQPVLQGRPRPEHPDRQIRPGEVQGRGAGPDGGNAERGRAPAGGNAGAASASALRWAAAADHGRAGALAPAAPDHRRRAGLDGGRLAAGDHPRKPASVAPAVRDLDRLHHPRPDDGLPDRPQHRGHVSGRGGGSGGRRAGGQDAAPPLHPTPDRVHPLGRPEPTLAAPRAAGRRGGAGGDRGGRVQVRRPLPVRDAGLPGGGAAVVPHRVAAGGGLLLVPGPADVGRRGPRPGDGGAGFSASPHAGRRRL</sequence>
<feature type="compositionally biased region" description="Gly residues" evidence="1">
    <location>
        <begin position="232"/>
        <end position="243"/>
    </location>
</feature>
<evidence type="ECO:0000313" key="2">
    <source>
        <dbReference type="EMBL" id="CAA9533817.1"/>
    </source>
</evidence>
<gene>
    <name evidence="2" type="ORF">AVDCRST_MAG73-1197</name>
</gene>
<feature type="non-terminal residue" evidence="2">
    <location>
        <position position="354"/>
    </location>
</feature>